<organism evidence="1">
    <name type="scientific">Aquifex aeolicus</name>
    <dbReference type="NCBI Taxonomy" id="63363"/>
    <lineage>
        <taxon>Bacteria</taxon>
        <taxon>Pseudomonadati</taxon>
        <taxon>Aquificota</taxon>
        <taxon>Aquificia</taxon>
        <taxon>Aquificales</taxon>
        <taxon>Aquificaceae</taxon>
        <taxon>Aquifex</taxon>
    </lineage>
</organism>
<feature type="non-terminal residue" evidence="1">
    <location>
        <position position="293"/>
    </location>
</feature>
<proteinExistence type="predicted"/>
<dbReference type="Proteomes" id="UP000885792">
    <property type="component" value="Unassembled WGS sequence"/>
</dbReference>
<reference evidence="1" key="1">
    <citation type="journal article" date="2020" name="mSystems">
        <title>Genome- and Community-Level Interaction Insights into Carbon Utilization and Element Cycling Functions of Hydrothermarchaeota in Hydrothermal Sediment.</title>
        <authorList>
            <person name="Zhou Z."/>
            <person name="Liu Y."/>
            <person name="Xu W."/>
            <person name="Pan J."/>
            <person name="Luo Z.H."/>
            <person name="Li M."/>
        </authorList>
    </citation>
    <scope>NUCLEOTIDE SEQUENCE [LARGE SCALE GENOMIC DNA]</scope>
    <source>
        <strain evidence="1">HyVt-501</strain>
    </source>
</reference>
<name>A0A7C5QES1_AQUAO</name>
<evidence type="ECO:0008006" key="2">
    <source>
        <dbReference type="Google" id="ProtNLM"/>
    </source>
</evidence>
<comment type="caution">
    <text evidence="1">The sequence shown here is derived from an EMBL/GenBank/DDBJ whole genome shotgun (WGS) entry which is preliminary data.</text>
</comment>
<accession>A0A7C5QES1</accession>
<protein>
    <recommendedName>
        <fullName evidence="2">Primosomal protein N' 3' DNA-binding domain-containing protein</fullName>
    </recommendedName>
</protein>
<gene>
    <name evidence="1" type="ORF">ENJ61_05265</name>
</gene>
<evidence type="ECO:0000313" key="1">
    <source>
        <dbReference type="EMBL" id="HHJ64301.1"/>
    </source>
</evidence>
<dbReference type="EMBL" id="DRNB01000190">
    <property type="protein sequence ID" value="HHJ64301.1"/>
    <property type="molecule type" value="Genomic_DNA"/>
</dbReference>
<sequence length="293" mass="33505">MLFRVLLPNGRTGLYRGSWEREESPLGWRVLVPEGTTGVVAGVSEGTAEGEVSFPDEAPLLGSAQISVVEEVAGDYFLPRGRVLFGLLPSVFLWKRRKLIRPALRETSSLDPRSREIVEYVRRRRQVSPEGLRRKFGSEVVRLLLRKGFLIEENEWVIPRVEVRYYRLKVPLSSALRKVRSQRRRRLILFLSGREGVSEEELLEWGFRREELRDLLRRGILELSHEPPRSLPGKEVEVSGGRLRRGRTLLWGNLQAVLGALKELCARNLSEGRSTLLIAPELKDAERAAQVLR</sequence>
<dbReference type="AlphaFoldDB" id="A0A7C5QES1"/>